<gene>
    <name evidence="2" type="ORF">SAMN05444170_4785</name>
</gene>
<dbReference type="InterPro" id="IPR037523">
    <property type="entry name" value="VOC_core"/>
</dbReference>
<name>A0A1M7UFC6_9BRAD</name>
<keyword evidence="2" id="KW-0223">Dioxygenase</keyword>
<keyword evidence="2" id="KW-0560">Oxidoreductase</keyword>
<dbReference type="OrthoDB" id="9791602at2"/>
<dbReference type="EMBL" id="LT670849">
    <property type="protein sequence ID" value="SHN81595.1"/>
    <property type="molecule type" value="Genomic_DNA"/>
</dbReference>
<keyword evidence="3" id="KW-1185">Reference proteome</keyword>
<feature type="domain" description="VOC" evidence="1">
    <location>
        <begin position="6"/>
        <end position="120"/>
    </location>
</feature>
<dbReference type="Proteomes" id="UP000184096">
    <property type="component" value="Chromosome I"/>
</dbReference>
<dbReference type="Gene3D" id="3.10.180.10">
    <property type="entry name" value="2,3-Dihydroxybiphenyl 1,2-Dioxygenase, domain 1"/>
    <property type="match status" value="1"/>
</dbReference>
<dbReference type="AlphaFoldDB" id="A0A1M7UFC6"/>
<dbReference type="Pfam" id="PF00903">
    <property type="entry name" value="Glyoxalase"/>
    <property type="match status" value="1"/>
</dbReference>
<dbReference type="InterPro" id="IPR029068">
    <property type="entry name" value="Glyas_Bleomycin-R_OHBP_Dase"/>
</dbReference>
<evidence type="ECO:0000313" key="3">
    <source>
        <dbReference type="Proteomes" id="UP000184096"/>
    </source>
</evidence>
<dbReference type="PROSITE" id="PS51819">
    <property type="entry name" value="VOC"/>
    <property type="match status" value="1"/>
</dbReference>
<dbReference type="GO" id="GO:0051213">
    <property type="term" value="F:dioxygenase activity"/>
    <property type="evidence" value="ECO:0007669"/>
    <property type="project" value="UniProtKB-KW"/>
</dbReference>
<accession>A0A1M7UFC6</accession>
<evidence type="ECO:0000259" key="1">
    <source>
        <dbReference type="PROSITE" id="PS51819"/>
    </source>
</evidence>
<dbReference type="InterPro" id="IPR004360">
    <property type="entry name" value="Glyas_Fos-R_dOase_dom"/>
</dbReference>
<reference evidence="3" key="1">
    <citation type="submission" date="2016-11" db="EMBL/GenBank/DDBJ databases">
        <authorList>
            <person name="Varghese N."/>
            <person name="Submissions S."/>
        </authorList>
    </citation>
    <scope>NUCLEOTIDE SEQUENCE [LARGE SCALE GENOMIC DNA]</scope>
    <source>
        <strain evidence="3">GAS401</strain>
    </source>
</reference>
<dbReference type="SUPFAM" id="SSF54593">
    <property type="entry name" value="Glyoxalase/Bleomycin resistance protein/Dihydroxybiphenyl dioxygenase"/>
    <property type="match status" value="1"/>
</dbReference>
<dbReference type="RefSeq" id="WP_072821557.1">
    <property type="nucleotide sequence ID" value="NZ_LT670849.1"/>
</dbReference>
<organism evidence="2 3">
    <name type="scientific">Bradyrhizobium erythrophlei</name>
    <dbReference type="NCBI Taxonomy" id="1437360"/>
    <lineage>
        <taxon>Bacteria</taxon>
        <taxon>Pseudomonadati</taxon>
        <taxon>Pseudomonadota</taxon>
        <taxon>Alphaproteobacteria</taxon>
        <taxon>Hyphomicrobiales</taxon>
        <taxon>Nitrobacteraceae</taxon>
        <taxon>Bradyrhizobium</taxon>
    </lineage>
</organism>
<protein>
    <submittedName>
        <fullName evidence="2">Glyoxalase/Bleomycin resistance protein/Dioxygenase superfamily protein</fullName>
    </submittedName>
</protein>
<proteinExistence type="predicted"/>
<evidence type="ECO:0000313" key="2">
    <source>
        <dbReference type="EMBL" id="SHN81595.1"/>
    </source>
</evidence>
<dbReference type="CDD" id="cd08356">
    <property type="entry name" value="VOC_CChe_VCA0619_like"/>
    <property type="match status" value="1"/>
</dbReference>
<sequence>MGNLATIEVKAFVPARDFDLSKQFYQDLGFDMAWSSDALAYFCHGDSSFLLQNYYVKEHADNFMMHLLVEDVDAWWKHVEAQGIASKYGIKAEPPEDRDWGLRDFILVDPTGVLWRIGQDIPSK</sequence>